<dbReference type="GO" id="GO:0046872">
    <property type="term" value="F:metal ion binding"/>
    <property type="evidence" value="ECO:0007669"/>
    <property type="project" value="UniProtKB-KW"/>
</dbReference>
<evidence type="ECO:0000256" key="1">
    <source>
        <dbReference type="ARBA" id="ARBA00022448"/>
    </source>
</evidence>
<proteinExistence type="predicted"/>
<protein>
    <recommendedName>
        <fullName evidence="8">Cytochrome c domain-containing protein</fullName>
    </recommendedName>
</protein>
<dbReference type="PANTHER" id="PTHR33751:SF9">
    <property type="entry name" value="CYTOCHROME C4"/>
    <property type="match status" value="1"/>
</dbReference>
<evidence type="ECO:0000256" key="5">
    <source>
        <dbReference type="ARBA" id="ARBA00023004"/>
    </source>
</evidence>
<evidence type="ECO:0000313" key="10">
    <source>
        <dbReference type="Proteomes" id="UP001055108"/>
    </source>
</evidence>
<keyword evidence="4" id="KW-0249">Electron transport</keyword>
<dbReference type="InterPro" id="IPR036909">
    <property type="entry name" value="Cyt_c-like_dom_sf"/>
</dbReference>
<dbReference type="GO" id="GO:0009055">
    <property type="term" value="F:electron transfer activity"/>
    <property type="evidence" value="ECO:0007669"/>
    <property type="project" value="InterPro"/>
</dbReference>
<accession>A0AA37HJW5</accession>
<dbReference type="PANTHER" id="PTHR33751">
    <property type="entry name" value="CBB3-TYPE CYTOCHROME C OXIDASE SUBUNIT FIXP"/>
    <property type="match status" value="1"/>
</dbReference>
<organism evidence="9 10">
    <name type="scientific">Methylobacterium gregans</name>
    <dbReference type="NCBI Taxonomy" id="374424"/>
    <lineage>
        <taxon>Bacteria</taxon>
        <taxon>Pseudomonadati</taxon>
        <taxon>Pseudomonadota</taxon>
        <taxon>Alphaproteobacteria</taxon>
        <taxon>Hyphomicrobiales</taxon>
        <taxon>Methylobacteriaceae</taxon>
        <taxon>Methylobacterium</taxon>
    </lineage>
</organism>
<dbReference type="PROSITE" id="PS51007">
    <property type="entry name" value="CYTC"/>
    <property type="match status" value="1"/>
</dbReference>
<dbReference type="InterPro" id="IPR009056">
    <property type="entry name" value="Cyt_c-like_dom"/>
</dbReference>
<keyword evidence="1" id="KW-0813">Transport</keyword>
<feature type="chain" id="PRO_5041210947" description="Cytochrome c domain-containing protein" evidence="7">
    <location>
        <begin position="25"/>
        <end position="111"/>
    </location>
</feature>
<evidence type="ECO:0000256" key="7">
    <source>
        <dbReference type="SAM" id="SignalP"/>
    </source>
</evidence>
<evidence type="ECO:0000313" key="9">
    <source>
        <dbReference type="EMBL" id="GJD76960.1"/>
    </source>
</evidence>
<dbReference type="Gene3D" id="1.10.760.10">
    <property type="entry name" value="Cytochrome c-like domain"/>
    <property type="match status" value="1"/>
</dbReference>
<dbReference type="SUPFAM" id="SSF46626">
    <property type="entry name" value="Cytochrome c"/>
    <property type="match status" value="1"/>
</dbReference>
<keyword evidence="2 6" id="KW-0349">Heme</keyword>
<keyword evidence="5 6" id="KW-0408">Iron</keyword>
<gene>
    <name evidence="9" type="ORF">NBEOAGPD_0161</name>
</gene>
<keyword evidence="10" id="KW-1185">Reference proteome</keyword>
<reference evidence="9" key="1">
    <citation type="journal article" date="2016" name="Front. Microbiol.">
        <title>Genome Sequence of the Piezophilic, Mesophilic Sulfate-Reducing Bacterium Desulfovibrio indicus J2T.</title>
        <authorList>
            <person name="Cao J."/>
            <person name="Maignien L."/>
            <person name="Shao Z."/>
            <person name="Alain K."/>
            <person name="Jebbar M."/>
        </authorList>
    </citation>
    <scope>NUCLEOTIDE SEQUENCE</scope>
    <source>
        <strain evidence="9">NBRC 103626</strain>
    </source>
</reference>
<evidence type="ECO:0000256" key="4">
    <source>
        <dbReference type="ARBA" id="ARBA00022982"/>
    </source>
</evidence>
<comment type="caution">
    <text evidence="9">The sequence shown here is derived from an EMBL/GenBank/DDBJ whole genome shotgun (WGS) entry which is preliminary data.</text>
</comment>
<dbReference type="GO" id="GO:0020037">
    <property type="term" value="F:heme binding"/>
    <property type="evidence" value="ECO:0007669"/>
    <property type="project" value="InterPro"/>
</dbReference>
<dbReference type="RefSeq" id="WP_238300528.1">
    <property type="nucleotide sequence ID" value="NZ_BPQM01000002.1"/>
</dbReference>
<dbReference type="AlphaFoldDB" id="A0AA37HJW5"/>
<evidence type="ECO:0000259" key="8">
    <source>
        <dbReference type="PROSITE" id="PS51007"/>
    </source>
</evidence>
<evidence type="ECO:0000256" key="3">
    <source>
        <dbReference type="ARBA" id="ARBA00022723"/>
    </source>
</evidence>
<sequence length="111" mass="11327">MRGPKKAVGLALAALVLGALPATAGGDAAAGRKRAAACQACHGLDGLSKLPEAPNLAGQVEVYLVKALREYRDGTRSNAVMNVVAKDLTDADIDNLAAYYGGLQIEVLPPG</sequence>
<evidence type="ECO:0000256" key="6">
    <source>
        <dbReference type="PROSITE-ProRule" id="PRU00433"/>
    </source>
</evidence>
<dbReference type="Proteomes" id="UP001055108">
    <property type="component" value="Unassembled WGS sequence"/>
</dbReference>
<dbReference type="Pfam" id="PF00034">
    <property type="entry name" value="Cytochrom_C"/>
    <property type="match status" value="1"/>
</dbReference>
<name>A0AA37HJW5_9HYPH</name>
<dbReference type="InterPro" id="IPR050597">
    <property type="entry name" value="Cytochrome_c_Oxidase_Subunit"/>
</dbReference>
<evidence type="ECO:0000256" key="2">
    <source>
        <dbReference type="ARBA" id="ARBA00022617"/>
    </source>
</evidence>
<dbReference type="EMBL" id="BPQM01000002">
    <property type="protein sequence ID" value="GJD76960.1"/>
    <property type="molecule type" value="Genomic_DNA"/>
</dbReference>
<keyword evidence="3 6" id="KW-0479">Metal-binding</keyword>
<keyword evidence="7" id="KW-0732">Signal</keyword>
<reference evidence="9" key="2">
    <citation type="submission" date="2021-08" db="EMBL/GenBank/DDBJ databases">
        <authorList>
            <person name="Tani A."/>
            <person name="Ola A."/>
            <person name="Ogura Y."/>
            <person name="Katsura K."/>
            <person name="Hayashi T."/>
        </authorList>
    </citation>
    <scope>NUCLEOTIDE SEQUENCE</scope>
    <source>
        <strain evidence="9">NBRC 103626</strain>
    </source>
</reference>
<feature type="domain" description="Cytochrome c" evidence="8">
    <location>
        <begin position="26"/>
        <end position="104"/>
    </location>
</feature>
<feature type="signal peptide" evidence="7">
    <location>
        <begin position="1"/>
        <end position="24"/>
    </location>
</feature>